<comment type="similarity">
    <text evidence="1 5">Belongs to the MreC family.</text>
</comment>
<dbReference type="RefSeq" id="WP_126407400.1">
    <property type="nucleotide sequence ID" value="NZ_RXNT01000003.1"/>
</dbReference>
<dbReference type="GO" id="GO:0005886">
    <property type="term" value="C:plasma membrane"/>
    <property type="evidence" value="ECO:0007669"/>
    <property type="project" value="TreeGrafter"/>
</dbReference>
<dbReference type="Gene3D" id="1.20.5.490">
    <property type="entry name" value="Single helix bin"/>
    <property type="match status" value="1"/>
</dbReference>
<dbReference type="PANTHER" id="PTHR34138:SF1">
    <property type="entry name" value="CELL SHAPE-DETERMINING PROTEIN MREC"/>
    <property type="match status" value="1"/>
</dbReference>
<dbReference type="InterPro" id="IPR042175">
    <property type="entry name" value="Cell/Rod_MreC_2"/>
</dbReference>
<reference evidence="8 9" key="1">
    <citation type="submission" date="2018-12" db="EMBL/GenBank/DDBJ databases">
        <title>Bacillus yapensis draft genome sequence.</title>
        <authorList>
            <person name="Yu L."/>
            <person name="Xu X."/>
            <person name="Tang X."/>
        </authorList>
    </citation>
    <scope>NUCLEOTIDE SEQUENCE [LARGE SCALE GENOMIC DNA]</scope>
    <source>
        <strain evidence="8 9">XXST-01</strain>
    </source>
</reference>
<dbReference type="AlphaFoldDB" id="A0A431WJJ4"/>
<dbReference type="OrthoDB" id="9792313at2"/>
<proteinExistence type="inferred from homology"/>
<evidence type="ECO:0000256" key="3">
    <source>
        <dbReference type="ARBA" id="ARBA00022960"/>
    </source>
</evidence>
<dbReference type="Pfam" id="PF04085">
    <property type="entry name" value="MreC"/>
    <property type="match status" value="1"/>
</dbReference>
<gene>
    <name evidence="8" type="primary">mreC</name>
    <name evidence="8" type="ORF">EKG37_06175</name>
</gene>
<evidence type="ECO:0000256" key="6">
    <source>
        <dbReference type="SAM" id="Coils"/>
    </source>
</evidence>
<comment type="caution">
    <text evidence="8">The sequence shown here is derived from an EMBL/GenBank/DDBJ whole genome shotgun (WGS) entry which is preliminary data.</text>
</comment>
<dbReference type="PANTHER" id="PTHR34138">
    <property type="entry name" value="CELL SHAPE-DETERMINING PROTEIN MREC"/>
    <property type="match status" value="1"/>
</dbReference>
<keyword evidence="3 5" id="KW-0133">Cell shape</keyword>
<dbReference type="Gene3D" id="2.40.10.340">
    <property type="entry name" value="Rod shape-determining protein MreC, domain 1"/>
    <property type="match status" value="1"/>
</dbReference>
<keyword evidence="6" id="KW-0175">Coiled coil</keyword>
<organism evidence="8 9">
    <name type="scientific">Bacillus yapensis</name>
    <dbReference type="NCBI Taxonomy" id="2492960"/>
    <lineage>
        <taxon>Bacteria</taxon>
        <taxon>Bacillati</taxon>
        <taxon>Bacillota</taxon>
        <taxon>Bacilli</taxon>
        <taxon>Bacillales</taxon>
        <taxon>Bacillaceae</taxon>
        <taxon>Bacillus</taxon>
    </lineage>
</organism>
<keyword evidence="9" id="KW-1185">Reference proteome</keyword>
<evidence type="ECO:0000259" key="7">
    <source>
        <dbReference type="Pfam" id="PF04085"/>
    </source>
</evidence>
<feature type="domain" description="Rod shape-determining protein MreC beta-barrel core" evidence="7">
    <location>
        <begin position="123"/>
        <end position="275"/>
    </location>
</feature>
<feature type="coiled-coil region" evidence="6">
    <location>
        <begin position="69"/>
        <end position="113"/>
    </location>
</feature>
<dbReference type="InterPro" id="IPR055342">
    <property type="entry name" value="MreC_beta-barrel_core"/>
</dbReference>
<accession>A0A431WJJ4</accession>
<evidence type="ECO:0000256" key="2">
    <source>
        <dbReference type="ARBA" id="ARBA00013855"/>
    </source>
</evidence>
<dbReference type="Proteomes" id="UP000271374">
    <property type="component" value="Unassembled WGS sequence"/>
</dbReference>
<evidence type="ECO:0000313" key="8">
    <source>
        <dbReference type="EMBL" id="RTR35459.1"/>
    </source>
</evidence>
<evidence type="ECO:0000313" key="9">
    <source>
        <dbReference type="Proteomes" id="UP000271374"/>
    </source>
</evidence>
<protein>
    <recommendedName>
        <fullName evidence="2 5">Cell shape-determining protein MreC</fullName>
    </recommendedName>
    <alternativeName>
        <fullName evidence="4 5">Cell shape protein MreC</fullName>
    </alternativeName>
</protein>
<dbReference type="Gene3D" id="2.40.10.350">
    <property type="entry name" value="Rod shape-determining protein MreC, domain 2"/>
    <property type="match status" value="1"/>
</dbReference>
<dbReference type="EMBL" id="RXNT01000003">
    <property type="protein sequence ID" value="RTR35459.1"/>
    <property type="molecule type" value="Genomic_DNA"/>
</dbReference>
<sequence length="294" mass="33250">MPQFFLNKRLILLLVSIIILVALIGFSLREREELTVPEQFLKDATGWIQNVFSKPQSYVKGVFENIKDLQNTYSENKELKSRLDGLAKLESDVQQLKKENDELREILDKKDSLSAYSPIQATVIGRNPDRWHELLIINKGKVNGIEQNMAVVSSNGFIIGKVKSTQQFTSTIQLLTAMDPTNRISAEIQGTDSYFGTIEGYDVERELLELKRIPYDAKIQKEQTVVTSGLGGIFPKGLPIGKVVDTEPDEFGLNQTAYVKPGANFYDIQNVMVVKRDMMQPNLSDMVDDEEEEL</sequence>
<evidence type="ECO:0000256" key="1">
    <source>
        <dbReference type="ARBA" id="ARBA00009369"/>
    </source>
</evidence>
<comment type="function">
    <text evidence="5">Involved in formation and maintenance of cell shape.</text>
</comment>
<dbReference type="InterPro" id="IPR007221">
    <property type="entry name" value="MreC"/>
</dbReference>
<name>A0A431WJJ4_9BACI</name>
<dbReference type="NCBIfam" id="TIGR00219">
    <property type="entry name" value="mreC"/>
    <property type="match status" value="1"/>
</dbReference>
<dbReference type="GO" id="GO:0008360">
    <property type="term" value="P:regulation of cell shape"/>
    <property type="evidence" value="ECO:0007669"/>
    <property type="project" value="UniProtKB-KW"/>
</dbReference>
<evidence type="ECO:0000256" key="5">
    <source>
        <dbReference type="PIRNR" id="PIRNR038471"/>
    </source>
</evidence>
<dbReference type="PIRSF" id="PIRSF038471">
    <property type="entry name" value="MreC"/>
    <property type="match status" value="1"/>
</dbReference>
<evidence type="ECO:0000256" key="4">
    <source>
        <dbReference type="ARBA" id="ARBA00032089"/>
    </source>
</evidence>
<dbReference type="InterPro" id="IPR042177">
    <property type="entry name" value="Cell/Rod_1"/>
</dbReference>